<keyword evidence="16" id="KW-1185">Reference proteome</keyword>
<dbReference type="InterPro" id="IPR001607">
    <property type="entry name" value="Znf_UBP"/>
</dbReference>
<evidence type="ECO:0000256" key="4">
    <source>
        <dbReference type="ARBA" id="ARBA00022723"/>
    </source>
</evidence>
<name>A0A9N9NF51_9GLOM</name>
<evidence type="ECO:0000256" key="6">
    <source>
        <dbReference type="ARBA" id="ARBA00022786"/>
    </source>
</evidence>
<dbReference type="GO" id="GO:0005829">
    <property type="term" value="C:cytosol"/>
    <property type="evidence" value="ECO:0007669"/>
    <property type="project" value="TreeGrafter"/>
</dbReference>
<feature type="compositionally biased region" description="Polar residues" evidence="12">
    <location>
        <begin position="680"/>
        <end position="696"/>
    </location>
</feature>
<dbReference type="EC" id="3.4.19.12" evidence="11"/>
<dbReference type="GO" id="GO:0005634">
    <property type="term" value="C:nucleus"/>
    <property type="evidence" value="ECO:0007669"/>
    <property type="project" value="TreeGrafter"/>
</dbReference>
<evidence type="ECO:0000256" key="3">
    <source>
        <dbReference type="ARBA" id="ARBA00022670"/>
    </source>
</evidence>
<feature type="region of interest" description="Disordered" evidence="12">
    <location>
        <begin position="575"/>
        <end position="696"/>
    </location>
</feature>
<evidence type="ECO:0000256" key="5">
    <source>
        <dbReference type="ARBA" id="ARBA00022771"/>
    </source>
</evidence>
<comment type="similarity">
    <text evidence="2 11">Belongs to the peptidase C19 family.</text>
</comment>
<dbReference type="GO" id="GO:0006508">
    <property type="term" value="P:proteolysis"/>
    <property type="evidence" value="ECO:0007669"/>
    <property type="project" value="UniProtKB-KW"/>
</dbReference>
<dbReference type="Pfam" id="PF02148">
    <property type="entry name" value="zf-UBP"/>
    <property type="match status" value="1"/>
</dbReference>
<proteinExistence type="inferred from homology"/>
<feature type="compositionally biased region" description="Polar residues" evidence="12">
    <location>
        <begin position="522"/>
        <end position="532"/>
    </location>
</feature>
<evidence type="ECO:0000313" key="15">
    <source>
        <dbReference type="EMBL" id="CAG8726294.1"/>
    </source>
</evidence>
<dbReference type="GO" id="GO:0004843">
    <property type="term" value="F:cysteine-type deubiquitinase activity"/>
    <property type="evidence" value="ECO:0007669"/>
    <property type="project" value="UniProtKB-UniRule"/>
</dbReference>
<organism evidence="15 16">
    <name type="scientific">Cetraspora pellucida</name>
    <dbReference type="NCBI Taxonomy" id="1433469"/>
    <lineage>
        <taxon>Eukaryota</taxon>
        <taxon>Fungi</taxon>
        <taxon>Fungi incertae sedis</taxon>
        <taxon>Mucoromycota</taxon>
        <taxon>Glomeromycotina</taxon>
        <taxon>Glomeromycetes</taxon>
        <taxon>Diversisporales</taxon>
        <taxon>Gigasporaceae</taxon>
        <taxon>Cetraspora</taxon>
    </lineage>
</organism>
<feature type="region of interest" description="Disordered" evidence="12">
    <location>
        <begin position="783"/>
        <end position="805"/>
    </location>
</feature>
<dbReference type="InterPro" id="IPR028889">
    <property type="entry name" value="USP"/>
</dbReference>
<evidence type="ECO:0000256" key="10">
    <source>
        <dbReference type="PROSITE-ProRule" id="PRU00502"/>
    </source>
</evidence>
<feature type="domain" description="USP" evidence="13">
    <location>
        <begin position="178"/>
        <end position="899"/>
    </location>
</feature>
<comment type="caution">
    <text evidence="15">The sequence shown here is derived from an EMBL/GenBank/DDBJ whole genome shotgun (WGS) entry which is preliminary data.</text>
</comment>
<dbReference type="EMBL" id="CAJVQA010013702">
    <property type="protein sequence ID" value="CAG8726294.1"/>
    <property type="molecule type" value="Genomic_DNA"/>
</dbReference>
<sequence length="900" mass="101462">MDPADTLKANDDLENGSPNDDIEICPHLKEAECTQPAEGTQETPDLTDGDNITSEKETVQQQIWFCLACGKPHCGRYDKEHSSQHFNKNKAHTIVMKLDTSETCHCSHLPIFYNTIYYRCYSCDRSIISSNGKNQVINQARNIVLKFVKLDNHVKAPVHVSNASTKNDMKARYQTAAPGLENLGNTCFFNSFMQVVVATSILRDILQPDNPYQKFPFIKAERCPAAEAEYVGPLTDAFKKFLKVMWTQQGGIVNPRDLFTEIARKWKEFRGWRQQDSQELMHLMFDSIKDEEFEFIKKIQSHEDKEEESATEDRELIKEQDDSSSEKSLQQKPESFIDVCFEGRLVSVIVCDTCNNESYSYEKFLDVPLPIQSPFGDDQNKGSKQMSLSGVVTKTISNSINYLSRSRSNDNTSPQESPTDDSSRSGDDSSDDGFEGNGEFKDSNRDNDAENGIGIAKISKDRRKRIKMLLRQPTKPGRSTSNSTRDITLVDCLASFMKVETLDGENQFQCENCWKLEHPSEEPSSNGTSGDSVFEEQSNDISVGKNDQVENHVETRDLLRTQLEDDDEEIYAAVVDNTGFSETTPNDVGDTTMVDDSQPSEPAPMSLSSDDPNSSSETTPESSSNALIVYPDNHLSSETTPESSSSAHTMMNDTPLLSETNNDLQLDGERSSDISEDSNDQTADQPSSTNYVNNNPDSFSVDNIISSAIPSFSKPLKKESLPQLPKYSFRKAYKRYLFDSLPPVLVFTLKRFEKVEGRFYGITRKIDDFVGFEEEIDVQNFIVPSENEEMEEEDDDSGSESPSESRITKYRLYGVVVHLGSLSNGHYIAYVLSRNIVSMREQYGVPYLSDDGYKEVEKITETVGEGQRQWIYCSDSSVHAVNVEEVLKSMAYLLFYEQVQ</sequence>
<dbReference type="PROSITE" id="PS00973">
    <property type="entry name" value="USP_2"/>
    <property type="match status" value="1"/>
</dbReference>
<evidence type="ECO:0000256" key="8">
    <source>
        <dbReference type="ARBA" id="ARBA00022807"/>
    </source>
</evidence>
<feature type="compositionally biased region" description="Basic and acidic residues" evidence="12">
    <location>
        <begin position="311"/>
        <end position="325"/>
    </location>
</feature>
<feature type="region of interest" description="Disordered" evidence="12">
    <location>
        <begin position="300"/>
        <end position="330"/>
    </location>
</feature>
<feature type="region of interest" description="Disordered" evidence="12">
    <location>
        <begin position="518"/>
        <end position="552"/>
    </location>
</feature>
<dbReference type="InterPro" id="IPR038765">
    <property type="entry name" value="Papain-like_cys_pep_sf"/>
</dbReference>
<dbReference type="InterPro" id="IPR050164">
    <property type="entry name" value="Peptidase_C19"/>
</dbReference>
<feature type="compositionally biased region" description="Polar residues" evidence="12">
    <location>
        <begin position="402"/>
        <end position="417"/>
    </location>
</feature>
<dbReference type="PROSITE" id="PS00972">
    <property type="entry name" value="USP_1"/>
    <property type="match status" value="1"/>
</dbReference>
<keyword evidence="7 11" id="KW-0378">Hydrolase</keyword>
<keyword evidence="6 11" id="KW-0833">Ubl conjugation pathway</keyword>
<protein>
    <recommendedName>
        <fullName evidence="11">Ubiquitin carboxyl-terminal hydrolase</fullName>
        <ecNumber evidence="11">3.4.19.12</ecNumber>
    </recommendedName>
</protein>
<evidence type="ECO:0000256" key="9">
    <source>
        <dbReference type="ARBA" id="ARBA00022833"/>
    </source>
</evidence>
<feature type="compositionally biased region" description="Low complexity" evidence="12">
    <location>
        <begin position="636"/>
        <end position="646"/>
    </location>
</feature>
<dbReference type="PROSITE" id="PS50271">
    <property type="entry name" value="ZF_UBP"/>
    <property type="match status" value="1"/>
</dbReference>
<evidence type="ECO:0000259" key="13">
    <source>
        <dbReference type="PROSITE" id="PS50235"/>
    </source>
</evidence>
<dbReference type="OrthoDB" id="420187at2759"/>
<dbReference type="InterPro" id="IPR013083">
    <property type="entry name" value="Znf_RING/FYVE/PHD"/>
</dbReference>
<dbReference type="SUPFAM" id="SSF54001">
    <property type="entry name" value="Cysteine proteinases"/>
    <property type="match status" value="1"/>
</dbReference>
<evidence type="ECO:0000256" key="12">
    <source>
        <dbReference type="SAM" id="MobiDB-lite"/>
    </source>
</evidence>
<gene>
    <name evidence="15" type="ORF">CPELLU_LOCUS13200</name>
</gene>
<dbReference type="InterPro" id="IPR018200">
    <property type="entry name" value="USP_CS"/>
</dbReference>
<evidence type="ECO:0000259" key="14">
    <source>
        <dbReference type="PROSITE" id="PS50271"/>
    </source>
</evidence>
<dbReference type="Gene3D" id="3.30.40.10">
    <property type="entry name" value="Zinc/RING finger domain, C3HC4 (zinc finger)"/>
    <property type="match status" value="1"/>
</dbReference>
<accession>A0A9N9NF51</accession>
<feature type="region of interest" description="Disordered" evidence="12">
    <location>
        <begin position="1"/>
        <end position="21"/>
    </location>
</feature>
<dbReference type="Proteomes" id="UP000789759">
    <property type="component" value="Unassembled WGS sequence"/>
</dbReference>
<feature type="compositionally biased region" description="Acidic residues" evidence="12">
    <location>
        <begin position="786"/>
        <end position="798"/>
    </location>
</feature>
<dbReference type="InterPro" id="IPR001394">
    <property type="entry name" value="Peptidase_C19_UCH"/>
</dbReference>
<feature type="domain" description="UBP-type" evidence="14">
    <location>
        <begin position="23"/>
        <end position="147"/>
    </location>
</feature>
<reference evidence="15" key="1">
    <citation type="submission" date="2021-06" db="EMBL/GenBank/DDBJ databases">
        <authorList>
            <person name="Kallberg Y."/>
            <person name="Tangrot J."/>
            <person name="Rosling A."/>
        </authorList>
    </citation>
    <scope>NUCLEOTIDE SEQUENCE</scope>
    <source>
        <strain evidence="15">FL966</strain>
    </source>
</reference>
<dbReference type="PROSITE" id="PS50235">
    <property type="entry name" value="USP_3"/>
    <property type="match status" value="1"/>
</dbReference>
<evidence type="ECO:0000256" key="2">
    <source>
        <dbReference type="ARBA" id="ARBA00009085"/>
    </source>
</evidence>
<dbReference type="SMART" id="SM00290">
    <property type="entry name" value="ZnF_UBP"/>
    <property type="match status" value="1"/>
</dbReference>
<dbReference type="GO" id="GO:0008270">
    <property type="term" value="F:zinc ion binding"/>
    <property type="evidence" value="ECO:0007669"/>
    <property type="project" value="UniProtKB-KW"/>
</dbReference>
<feature type="compositionally biased region" description="Basic and acidic residues" evidence="12">
    <location>
        <begin position="438"/>
        <end position="448"/>
    </location>
</feature>
<comment type="catalytic activity">
    <reaction evidence="1 11">
        <text>Thiol-dependent hydrolysis of ester, thioester, amide, peptide and isopeptide bonds formed by the C-terminal Gly of ubiquitin (a 76-residue protein attached to proteins as an intracellular targeting signal).</text>
        <dbReference type="EC" id="3.4.19.12"/>
    </reaction>
</comment>
<keyword evidence="8 11" id="KW-0788">Thiol protease</keyword>
<dbReference type="Pfam" id="PF00443">
    <property type="entry name" value="UCH"/>
    <property type="match status" value="1"/>
</dbReference>
<evidence type="ECO:0000256" key="11">
    <source>
        <dbReference type="RuleBase" id="RU366025"/>
    </source>
</evidence>
<dbReference type="SUPFAM" id="SSF57850">
    <property type="entry name" value="RING/U-box"/>
    <property type="match status" value="1"/>
</dbReference>
<keyword evidence="5 10" id="KW-0863">Zinc-finger</keyword>
<dbReference type="AlphaFoldDB" id="A0A9N9NF51"/>
<evidence type="ECO:0000256" key="7">
    <source>
        <dbReference type="ARBA" id="ARBA00022801"/>
    </source>
</evidence>
<dbReference type="PANTHER" id="PTHR24006:SF888">
    <property type="entry name" value="UBIQUITIN CARBOXYL-TERMINAL HYDROLASE 30"/>
    <property type="match status" value="1"/>
</dbReference>
<dbReference type="PANTHER" id="PTHR24006">
    <property type="entry name" value="UBIQUITIN CARBOXYL-TERMINAL HYDROLASE"/>
    <property type="match status" value="1"/>
</dbReference>
<dbReference type="Gene3D" id="3.90.70.10">
    <property type="entry name" value="Cysteine proteinases"/>
    <property type="match status" value="2"/>
</dbReference>
<feature type="compositionally biased region" description="Polar residues" evidence="12">
    <location>
        <begin position="647"/>
        <end position="664"/>
    </location>
</feature>
<keyword evidence="3 11" id="KW-0645">Protease</keyword>
<evidence type="ECO:0000313" key="16">
    <source>
        <dbReference type="Proteomes" id="UP000789759"/>
    </source>
</evidence>
<feature type="compositionally biased region" description="Low complexity" evidence="12">
    <location>
        <begin position="606"/>
        <end position="625"/>
    </location>
</feature>
<keyword evidence="4" id="KW-0479">Metal-binding</keyword>
<dbReference type="GO" id="GO:0016579">
    <property type="term" value="P:protein deubiquitination"/>
    <property type="evidence" value="ECO:0007669"/>
    <property type="project" value="InterPro"/>
</dbReference>
<keyword evidence="9" id="KW-0862">Zinc</keyword>
<evidence type="ECO:0000256" key="1">
    <source>
        <dbReference type="ARBA" id="ARBA00000707"/>
    </source>
</evidence>
<feature type="region of interest" description="Disordered" evidence="12">
    <location>
        <begin position="402"/>
        <end position="458"/>
    </location>
</feature>